<dbReference type="EMBL" id="CP063458">
    <property type="protein sequence ID" value="QOV88509.1"/>
    <property type="molecule type" value="Genomic_DNA"/>
</dbReference>
<dbReference type="Gene3D" id="2.60.120.1140">
    <property type="entry name" value="Protein of unknown function DUF192"/>
    <property type="match status" value="2"/>
</dbReference>
<dbReference type="Proteomes" id="UP000593765">
    <property type="component" value="Chromosome"/>
</dbReference>
<accession>A0A7M2WSW1</accession>
<dbReference type="PANTHER" id="PTHR37953">
    <property type="entry name" value="UPF0127 PROTEIN MJ1496"/>
    <property type="match status" value="1"/>
</dbReference>
<dbReference type="PANTHER" id="PTHR37953:SF1">
    <property type="entry name" value="UPF0127 PROTEIN MJ1496"/>
    <property type="match status" value="1"/>
</dbReference>
<dbReference type="InterPro" id="IPR038695">
    <property type="entry name" value="Saro_0823-like_sf"/>
</dbReference>
<organism evidence="1 2">
    <name type="scientific">Humisphaera borealis</name>
    <dbReference type="NCBI Taxonomy" id="2807512"/>
    <lineage>
        <taxon>Bacteria</taxon>
        <taxon>Pseudomonadati</taxon>
        <taxon>Planctomycetota</taxon>
        <taxon>Phycisphaerae</taxon>
        <taxon>Tepidisphaerales</taxon>
        <taxon>Tepidisphaeraceae</taxon>
        <taxon>Humisphaera</taxon>
    </lineage>
</organism>
<dbReference type="RefSeq" id="WP_206291495.1">
    <property type="nucleotide sequence ID" value="NZ_CP063458.1"/>
</dbReference>
<evidence type="ECO:0000313" key="2">
    <source>
        <dbReference type="Proteomes" id="UP000593765"/>
    </source>
</evidence>
<dbReference type="KEGG" id="hbs:IPV69_20020"/>
<keyword evidence="2" id="KW-1185">Reference proteome</keyword>
<gene>
    <name evidence="1" type="ORF">IPV69_20020</name>
</gene>
<protein>
    <submittedName>
        <fullName evidence="1">DUF192 domain-containing protein</fullName>
    </submittedName>
</protein>
<dbReference type="AlphaFoldDB" id="A0A7M2WSW1"/>
<evidence type="ECO:0000313" key="1">
    <source>
        <dbReference type="EMBL" id="QOV88509.1"/>
    </source>
</evidence>
<reference evidence="1 2" key="1">
    <citation type="submission" date="2020-10" db="EMBL/GenBank/DDBJ databases">
        <title>Wide distribution of Phycisphaera-like planctomycetes from WD2101 soil group in peatlands and genome analysis of the first cultivated representative.</title>
        <authorList>
            <person name="Dedysh S.N."/>
            <person name="Beletsky A.V."/>
            <person name="Ivanova A."/>
            <person name="Kulichevskaya I.S."/>
            <person name="Suzina N.E."/>
            <person name="Philippov D.A."/>
            <person name="Rakitin A.L."/>
            <person name="Mardanov A.V."/>
            <person name="Ravin N.V."/>
        </authorList>
    </citation>
    <scope>NUCLEOTIDE SEQUENCE [LARGE SCALE GENOMIC DNA]</scope>
    <source>
        <strain evidence="1 2">M1803</strain>
    </source>
</reference>
<sequence>MHPPHATIPASRLRQMNDLPTVISKPFASASFTRRAALGVVCVVMTLALGLVGCKSDPAANVPPAATPPVTLQLKQTPITVDVASDERTRLLHLRLKKDLPENTGMLLVFQSDDYFKVPTDNLYLKLDVILLDPMGKVLFVRPMSEALAREFESPVGARYALMVATGVAAKAGIDIGDTVAIPPAVAALSEPVRLPIKLGSETIRMEIAATDALRQRGLMYRTSLPQDAGMVFVFQREQELAFWMKDTRIPLDIVYLERSGRIVSIKHMAPYDINATPSEGFARYAIELNLGAAARLGLKRGDFIDLPEAVRNPKDLE</sequence>
<name>A0A7M2WSW1_9BACT</name>
<dbReference type="InterPro" id="IPR003795">
    <property type="entry name" value="DUF192"/>
</dbReference>
<proteinExistence type="predicted"/>
<dbReference type="Pfam" id="PF02643">
    <property type="entry name" value="DUF192"/>
    <property type="match status" value="2"/>
</dbReference>